<dbReference type="InterPro" id="IPR011335">
    <property type="entry name" value="Restrct_endonuc-II-like"/>
</dbReference>
<organism evidence="1">
    <name type="scientific">freshwater metagenome</name>
    <dbReference type="NCBI Taxonomy" id="449393"/>
    <lineage>
        <taxon>unclassified sequences</taxon>
        <taxon>metagenomes</taxon>
        <taxon>ecological metagenomes</taxon>
    </lineage>
</organism>
<dbReference type="PANTHER" id="PTHR34039">
    <property type="entry name" value="UPF0102 PROTEIN YRAN"/>
    <property type="match status" value="1"/>
</dbReference>
<dbReference type="HAMAP" id="MF_00048">
    <property type="entry name" value="UPF0102"/>
    <property type="match status" value="1"/>
</dbReference>
<dbReference type="EMBL" id="CAFBLW010000001">
    <property type="protein sequence ID" value="CAB4865800.1"/>
    <property type="molecule type" value="Genomic_DNA"/>
</dbReference>
<dbReference type="Gene3D" id="3.40.1350.10">
    <property type="match status" value="1"/>
</dbReference>
<dbReference type="Pfam" id="PF02021">
    <property type="entry name" value="UPF0102"/>
    <property type="match status" value="1"/>
</dbReference>
<proteinExistence type="inferred from homology"/>
<dbReference type="InterPro" id="IPR003509">
    <property type="entry name" value="UPF0102_YraN-like"/>
</dbReference>
<dbReference type="PANTHER" id="PTHR34039:SF1">
    <property type="entry name" value="UPF0102 PROTEIN YRAN"/>
    <property type="match status" value="1"/>
</dbReference>
<dbReference type="GO" id="GO:0003676">
    <property type="term" value="F:nucleic acid binding"/>
    <property type="evidence" value="ECO:0007669"/>
    <property type="project" value="InterPro"/>
</dbReference>
<reference evidence="1" key="1">
    <citation type="submission" date="2020-05" db="EMBL/GenBank/DDBJ databases">
        <authorList>
            <person name="Chiriac C."/>
            <person name="Salcher M."/>
            <person name="Ghai R."/>
            <person name="Kavagutti S V."/>
        </authorList>
    </citation>
    <scope>NUCLEOTIDE SEQUENCE</scope>
</reference>
<gene>
    <name evidence="1" type="ORF">UFOPK3461_00043</name>
</gene>
<dbReference type="AlphaFoldDB" id="A0A6J7D884"/>
<accession>A0A6J7D884</accession>
<name>A0A6J7D884_9ZZZZ</name>
<dbReference type="NCBIfam" id="NF009154">
    <property type="entry name" value="PRK12497.3-3"/>
    <property type="match status" value="1"/>
</dbReference>
<evidence type="ECO:0000313" key="1">
    <source>
        <dbReference type="EMBL" id="CAB4865800.1"/>
    </source>
</evidence>
<dbReference type="CDD" id="cd20736">
    <property type="entry name" value="PoNe_Nuclease"/>
    <property type="match status" value="1"/>
</dbReference>
<protein>
    <submittedName>
        <fullName evidence="1">Unannotated protein</fullName>
    </submittedName>
</protein>
<sequence length="120" mass="13716">MSRTKIQTGAFGEQIARDFLELRGDEIVDRNWRIREGEIDIVSLGRDGRFHFVEVKTRSSLAFGHPFEAINRDKAHRMQRLALAWLATHSCLGCDWHIDVAAILIAKDGSHTLEYRGNLL</sequence>
<dbReference type="InterPro" id="IPR011856">
    <property type="entry name" value="tRNA_endonuc-like_dom_sf"/>
</dbReference>
<dbReference type="SUPFAM" id="SSF52980">
    <property type="entry name" value="Restriction endonuclease-like"/>
    <property type="match status" value="1"/>
</dbReference>